<dbReference type="RefSeq" id="WP_189481713.1">
    <property type="nucleotide sequence ID" value="NZ_CP163433.1"/>
</dbReference>
<name>A0AB39NVJ1_9ACTN</name>
<gene>
    <name evidence="2" type="ORF">AB5J48_31840</name>
</gene>
<proteinExistence type="predicted"/>
<feature type="transmembrane region" description="Helical" evidence="1">
    <location>
        <begin position="91"/>
        <end position="112"/>
    </location>
</feature>
<accession>A0AB39NVJ1</accession>
<evidence type="ECO:0000313" key="2">
    <source>
        <dbReference type="EMBL" id="XDQ22450.1"/>
    </source>
</evidence>
<organism evidence="2">
    <name type="scientific">Streptomyces sp. R17</name>
    <dbReference type="NCBI Taxonomy" id="3238626"/>
    <lineage>
        <taxon>Bacteria</taxon>
        <taxon>Bacillati</taxon>
        <taxon>Actinomycetota</taxon>
        <taxon>Actinomycetes</taxon>
        <taxon>Kitasatosporales</taxon>
        <taxon>Streptomycetaceae</taxon>
        <taxon>Streptomyces</taxon>
    </lineage>
</organism>
<dbReference type="AlphaFoldDB" id="A0AB39NVJ1"/>
<evidence type="ECO:0000256" key="1">
    <source>
        <dbReference type="SAM" id="Phobius"/>
    </source>
</evidence>
<sequence>MDTDKQTARGLADIEAYLYREAHLSAARRRLARFVARADDFSAEQEAELETWYLGEQRYVARMVTDHIADSISAVEDQHRVRFGRWLRGTLIGMTVITLAVIAGAVIAVCLLR</sequence>
<dbReference type="EMBL" id="CP163433">
    <property type="protein sequence ID" value="XDQ22450.1"/>
    <property type="molecule type" value="Genomic_DNA"/>
</dbReference>
<keyword evidence="1" id="KW-1133">Transmembrane helix</keyword>
<reference evidence="2" key="1">
    <citation type="submission" date="2024-07" db="EMBL/GenBank/DDBJ databases">
        <authorList>
            <person name="Yu S.T."/>
        </authorList>
    </citation>
    <scope>NUCLEOTIDE SEQUENCE</scope>
    <source>
        <strain evidence="2">R17</strain>
    </source>
</reference>
<keyword evidence="1" id="KW-0472">Membrane</keyword>
<protein>
    <recommendedName>
        <fullName evidence="3">DUF4880 domain-containing protein</fullName>
    </recommendedName>
</protein>
<evidence type="ECO:0008006" key="3">
    <source>
        <dbReference type="Google" id="ProtNLM"/>
    </source>
</evidence>
<dbReference type="GeneID" id="303247608"/>
<keyword evidence="1" id="KW-0812">Transmembrane</keyword>